<feature type="compositionally biased region" description="Basic residues" evidence="1">
    <location>
        <begin position="18"/>
        <end position="32"/>
    </location>
</feature>
<feature type="region of interest" description="Disordered" evidence="1">
    <location>
        <begin position="1"/>
        <end position="129"/>
    </location>
</feature>
<dbReference type="AlphaFoldDB" id="A0A6J4LC80"/>
<accession>A0A6J4LC80</accession>
<organism evidence="2">
    <name type="scientific">uncultured Gemmatimonadota bacterium</name>
    <dbReference type="NCBI Taxonomy" id="203437"/>
    <lineage>
        <taxon>Bacteria</taxon>
        <taxon>Pseudomonadati</taxon>
        <taxon>Gemmatimonadota</taxon>
        <taxon>environmental samples</taxon>
    </lineage>
</organism>
<feature type="compositionally biased region" description="Polar residues" evidence="1">
    <location>
        <begin position="1"/>
        <end position="11"/>
    </location>
</feature>
<feature type="compositionally biased region" description="Gly residues" evidence="1">
    <location>
        <begin position="119"/>
        <end position="129"/>
    </location>
</feature>
<feature type="compositionally biased region" description="Low complexity" evidence="1">
    <location>
        <begin position="33"/>
        <end position="47"/>
    </location>
</feature>
<evidence type="ECO:0000256" key="1">
    <source>
        <dbReference type="SAM" id="MobiDB-lite"/>
    </source>
</evidence>
<feature type="non-terminal residue" evidence="2">
    <location>
        <position position="129"/>
    </location>
</feature>
<name>A0A6J4LC80_9BACT</name>
<gene>
    <name evidence="2" type="ORF">AVDCRST_MAG68-2281</name>
</gene>
<proteinExistence type="predicted"/>
<feature type="non-terminal residue" evidence="2">
    <location>
        <position position="1"/>
    </location>
</feature>
<dbReference type="EMBL" id="CADCTW010000112">
    <property type="protein sequence ID" value="CAA9328540.1"/>
    <property type="molecule type" value="Genomic_DNA"/>
</dbReference>
<sequence>EASLLRASTSGPLLRSRPPAHPHGERRRRGRAPPRASRGARSGAVGHAARRDALPFHPGRGARRALPARVGGGPARRDRGGVRGAGAVGAPAGGGGDAGRPRRGQPGPAGARLPRHFALGGGARAGHAP</sequence>
<reference evidence="2" key="1">
    <citation type="submission" date="2020-02" db="EMBL/GenBank/DDBJ databases">
        <authorList>
            <person name="Meier V. D."/>
        </authorList>
    </citation>
    <scope>NUCLEOTIDE SEQUENCE</scope>
    <source>
        <strain evidence="2">AVDCRST_MAG68</strain>
    </source>
</reference>
<protein>
    <submittedName>
        <fullName evidence="2">Uncharacterized protein</fullName>
    </submittedName>
</protein>
<feature type="compositionally biased region" description="Gly residues" evidence="1">
    <location>
        <begin position="82"/>
        <end position="98"/>
    </location>
</feature>
<evidence type="ECO:0000313" key="2">
    <source>
        <dbReference type="EMBL" id="CAA9328540.1"/>
    </source>
</evidence>